<protein>
    <submittedName>
        <fullName evidence="4">Uncharacterized protein</fullName>
    </submittedName>
</protein>
<evidence type="ECO:0000256" key="2">
    <source>
        <dbReference type="SAM" id="MobiDB-lite"/>
    </source>
</evidence>
<gene>
    <name evidence="4" type="ORF">MM213_08455</name>
</gene>
<evidence type="ECO:0000313" key="4">
    <source>
        <dbReference type="EMBL" id="MCH7413512.1"/>
    </source>
</evidence>
<evidence type="ECO:0000256" key="1">
    <source>
        <dbReference type="SAM" id="Coils"/>
    </source>
</evidence>
<sequence>MNLNKISTTTLGILWCSLLLATSSYAQQRKVIRATLDASEKMVQTSLGNSEKSDSDSGDCDDDQLSGKFQDNELLRIFSFPCHFQGAVGNDSSEGSGLGTPSKPVSSNNPGENVKSKTPKDYDLPPPSIMQFDKKISYLIYMAPSELARSYFYHSTDDGLSIKDNKALEMMSKEKMDGQIHQVFDPHNERFAAYIKNREGAFYTIMNMGGDDDGKADFDGRNFFEFAKKSGRKTKVDFLGLECEEYVVFLEGKKVGIWLAKSPDVKFAGESPKQVLGYSGLGYVYDGKGNTYLIVGMRNSNSLILMTGYENINFSFDSRGYKGFNTYLTEQLGGNPFANGDPSGYNTMVEKQNSENWSQFMESNEILSLGQGYDSPDFTIEVYDMMIATMENHILGANTALSELRNSSGEEASRRRAEAQCNLNCYTKKKSEIENLKKQVLAIQKNSRISYDEKQDRLDEVYEKFGETQSRPCDCWN</sequence>
<organism evidence="4 5">
    <name type="scientific">Belliella alkalica</name>
    <dbReference type="NCBI Taxonomy" id="1730871"/>
    <lineage>
        <taxon>Bacteria</taxon>
        <taxon>Pseudomonadati</taxon>
        <taxon>Bacteroidota</taxon>
        <taxon>Cytophagia</taxon>
        <taxon>Cytophagales</taxon>
        <taxon>Cyclobacteriaceae</taxon>
        <taxon>Belliella</taxon>
    </lineage>
</organism>
<comment type="caution">
    <text evidence="4">The sequence shown here is derived from an EMBL/GenBank/DDBJ whole genome shotgun (WGS) entry which is preliminary data.</text>
</comment>
<proteinExistence type="predicted"/>
<feature type="chain" id="PRO_5046623822" evidence="3">
    <location>
        <begin position="27"/>
        <end position="477"/>
    </location>
</feature>
<dbReference type="Proteomes" id="UP001165430">
    <property type="component" value="Unassembled WGS sequence"/>
</dbReference>
<evidence type="ECO:0000256" key="3">
    <source>
        <dbReference type="SAM" id="SignalP"/>
    </source>
</evidence>
<feature type="coiled-coil region" evidence="1">
    <location>
        <begin position="416"/>
        <end position="446"/>
    </location>
</feature>
<keyword evidence="5" id="KW-1185">Reference proteome</keyword>
<accession>A0ABS9VAP9</accession>
<dbReference type="RefSeq" id="WP_241411329.1">
    <property type="nucleotide sequence ID" value="NZ_JAKZGO010000005.1"/>
</dbReference>
<keyword evidence="3" id="KW-0732">Signal</keyword>
<keyword evidence="1" id="KW-0175">Coiled coil</keyword>
<evidence type="ECO:0000313" key="5">
    <source>
        <dbReference type="Proteomes" id="UP001165430"/>
    </source>
</evidence>
<feature type="region of interest" description="Disordered" evidence="2">
    <location>
        <begin position="91"/>
        <end position="126"/>
    </location>
</feature>
<name>A0ABS9VAP9_9BACT</name>
<feature type="region of interest" description="Disordered" evidence="2">
    <location>
        <begin position="45"/>
        <end position="65"/>
    </location>
</feature>
<reference evidence="4" key="1">
    <citation type="submission" date="2022-03" db="EMBL/GenBank/DDBJ databases">
        <title>De novo assembled genomes of Belliella spp. (Cyclobacteriaceae) strains.</title>
        <authorList>
            <person name="Szabo A."/>
            <person name="Korponai K."/>
            <person name="Felfoldi T."/>
        </authorList>
    </citation>
    <scope>NUCLEOTIDE SEQUENCE</scope>
    <source>
        <strain evidence="4">DSM 111903</strain>
    </source>
</reference>
<dbReference type="EMBL" id="JAKZGO010000005">
    <property type="protein sequence ID" value="MCH7413512.1"/>
    <property type="molecule type" value="Genomic_DNA"/>
</dbReference>
<feature type="signal peptide" evidence="3">
    <location>
        <begin position="1"/>
        <end position="26"/>
    </location>
</feature>
<feature type="compositionally biased region" description="Basic and acidic residues" evidence="2">
    <location>
        <begin position="114"/>
        <end position="123"/>
    </location>
</feature>